<dbReference type="EMBL" id="FUWO01000006">
    <property type="protein sequence ID" value="SJZ47359.1"/>
    <property type="molecule type" value="Genomic_DNA"/>
</dbReference>
<evidence type="ECO:0000256" key="5">
    <source>
        <dbReference type="ARBA" id="ARBA00012135"/>
    </source>
</evidence>
<dbReference type="Proteomes" id="UP000189941">
    <property type="component" value="Unassembled WGS sequence"/>
</dbReference>
<evidence type="ECO:0000256" key="14">
    <source>
        <dbReference type="ARBA" id="ARBA00042102"/>
    </source>
</evidence>
<dbReference type="GO" id="GO:0005524">
    <property type="term" value="F:ATP binding"/>
    <property type="evidence" value="ECO:0007669"/>
    <property type="project" value="UniProtKB-KW"/>
</dbReference>
<evidence type="ECO:0000256" key="6">
    <source>
        <dbReference type="ARBA" id="ARBA00012963"/>
    </source>
</evidence>
<name>A0A1T4KY46_9LACT</name>
<keyword evidence="10 17" id="KW-0418">Kinase</keyword>
<dbReference type="EC" id="2.7.4.7" evidence="6"/>
<evidence type="ECO:0000256" key="15">
    <source>
        <dbReference type="ARBA" id="ARBA00043176"/>
    </source>
</evidence>
<dbReference type="InterPro" id="IPR013749">
    <property type="entry name" value="PM/HMP-P_kinase-1"/>
</dbReference>
<comment type="similarity">
    <text evidence="4">Belongs to the ThiD family.</text>
</comment>
<keyword evidence="9" id="KW-0547">Nucleotide-binding</keyword>
<comment type="pathway">
    <text evidence="3">Cofactor biosynthesis; thiamine diphosphate biosynthesis; 4-amino-2-methyl-5-diphosphomethylpyrimidine from 5-amino-1-(5-phospho-D-ribosyl)imidazole: step 3/3.</text>
</comment>
<gene>
    <name evidence="17" type="ORF">SAMN02746011_00882</name>
</gene>
<dbReference type="Gene3D" id="3.40.1190.20">
    <property type="match status" value="1"/>
</dbReference>
<evidence type="ECO:0000256" key="13">
    <source>
        <dbReference type="ARBA" id="ARBA00037917"/>
    </source>
</evidence>
<evidence type="ECO:0000256" key="1">
    <source>
        <dbReference type="ARBA" id="ARBA00000151"/>
    </source>
</evidence>
<dbReference type="PANTHER" id="PTHR20858">
    <property type="entry name" value="PHOSPHOMETHYLPYRIMIDINE KINASE"/>
    <property type="match status" value="1"/>
</dbReference>
<dbReference type="InterPro" id="IPR004399">
    <property type="entry name" value="HMP/HMP-P_kinase_dom"/>
</dbReference>
<feature type="domain" description="Pyridoxamine kinase/Phosphomethylpyrimidine kinase" evidence="16">
    <location>
        <begin position="16"/>
        <end position="264"/>
    </location>
</feature>
<evidence type="ECO:0000313" key="18">
    <source>
        <dbReference type="Proteomes" id="UP000189941"/>
    </source>
</evidence>
<evidence type="ECO:0000256" key="9">
    <source>
        <dbReference type="ARBA" id="ARBA00022741"/>
    </source>
</evidence>
<dbReference type="GO" id="GO:0009228">
    <property type="term" value="P:thiamine biosynthetic process"/>
    <property type="evidence" value="ECO:0007669"/>
    <property type="project" value="UniProtKB-KW"/>
</dbReference>
<evidence type="ECO:0000256" key="10">
    <source>
        <dbReference type="ARBA" id="ARBA00022777"/>
    </source>
</evidence>
<dbReference type="GO" id="GO:0005829">
    <property type="term" value="C:cytosol"/>
    <property type="evidence" value="ECO:0007669"/>
    <property type="project" value="TreeGrafter"/>
</dbReference>
<dbReference type="PANTHER" id="PTHR20858:SF17">
    <property type="entry name" value="HYDROXYMETHYLPYRIMIDINE_PHOSPHOMETHYLPYRIMIDINE KINASE THI20-RELATED"/>
    <property type="match status" value="1"/>
</dbReference>
<evidence type="ECO:0000256" key="2">
    <source>
        <dbReference type="ARBA" id="ARBA00000565"/>
    </source>
</evidence>
<dbReference type="STRING" id="1121925.SAMN02746011_00882"/>
<dbReference type="GO" id="GO:0008902">
    <property type="term" value="F:hydroxymethylpyrimidine kinase activity"/>
    <property type="evidence" value="ECO:0007669"/>
    <property type="project" value="UniProtKB-EC"/>
</dbReference>
<evidence type="ECO:0000256" key="11">
    <source>
        <dbReference type="ARBA" id="ARBA00022840"/>
    </source>
</evidence>
<keyword evidence="18" id="KW-1185">Reference proteome</keyword>
<organism evidence="17 18">
    <name type="scientific">Globicatella sulfidifaciens DSM 15739</name>
    <dbReference type="NCBI Taxonomy" id="1121925"/>
    <lineage>
        <taxon>Bacteria</taxon>
        <taxon>Bacillati</taxon>
        <taxon>Bacillota</taxon>
        <taxon>Bacilli</taxon>
        <taxon>Lactobacillales</taxon>
        <taxon>Aerococcaceae</taxon>
        <taxon>Globicatella</taxon>
    </lineage>
</organism>
<dbReference type="EC" id="2.7.1.49" evidence="5"/>
<proteinExistence type="inferred from homology"/>
<dbReference type="AlphaFoldDB" id="A0A1T4KY46"/>
<keyword evidence="8" id="KW-0808">Transferase</keyword>
<dbReference type="InterPro" id="IPR029056">
    <property type="entry name" value="Ribokinase-like"/>
</dbReference>
<dbReference type="OrthoDB" id="9810880at2"/>
<comment type="catalytic activity">
    <reaction evidence="1">
        <text>4-amino-5-hydroxymethyl-2-methylpyrimidine + ATP = 4-amino-2-methyl-5-(phosphooxymethyl)pyrimidine + ADP + H(+)</text>
        <dbReference type="Rhea" id="RHEA:23096"/>
        <dbReference type="ChEBI" id="CHEBI:15378"/>
        <dbReference type="ChEBI" id="CHEBI:16892"/>
        <dbReference type="ChEBI" id="CHEBI:30616"/>
        <dbReference type="ChEBI" id="CHEBI:58354"/>
        <dbReference type="ChEBI" id="CHEBI:456216"/>
        <dbReference type="EC" id="2.7.1.49"/>
    </reaction>
</comment>
<evidence type="ECO:0000256" key="4">
    <source>
        <dbReference type="ARBA" id="ARBA00009879"/>
    </source>
</evidence>
<sequence length="283" mass="30227">MTNTHYPVVMTIAGSDSGGGAGIQADLKTFMSLETFGTSALTAVTVQNTLGVHGIQPMDLEIISGQINHVANDFQIQAVKTGMLHDSQVIQTVAEAIKQNNLQSRLVIDPVMIAKGGASLLLEDAQDTLRTQLLPLGKVITPNIPEAEVLSGIAITNDYERQQAAEKLLTFGVEAVVIKGGHRYSTDNLAEDYFLNQQGKAFTLTSPRIETPHTHGTGCTFSAAITAFLAKGLSVEEAVYHAKAYIHAAISHTLGIGHGHGPTNHWAYAKDPQAALKEVTIHE</sequence>
<dbReference type="FunFam" id="3.40.1190.20:FF:000003">
    <property type="entry name" value="Phosphomethylpyrimidine kinase ThiD"/>
    <property type="match status" value="1"/>
</dbReference>
<dbReference type="CDD" id="cd01169">
    <property type="entry name" value="HMPP_kinase"/>
    <property type="match status" value="1"/>
</dbReference>
<comment type="pathway">
    <text evidence="13">Cofactor biosynthesis; thiamine diphosphate biosynthesis; 4-amino-2-methyl-5-diphosphomethylpyrimidine from 5-amino-1-(5-phospho-D-ribosyl)imidazole: step 2/3.</text>
</comment>
<evidence type="ECO:0000259" key="16">
    <source>
        <dbReference type="Pfam" id="PF08543"/>
    </source>
</evidence>
<protein>
    <recommendedName>
        <fullName evidence="7">Hydroxymethylpyrimidine/phosphomethylpyrimidine kinase</fullName>
        <ecNumber evidence="5">2.7.1.49</ecNumber>
        <ecNumber evidence="6">2.7.4.7</ecNumber>
    </recommendedName>
    <alternativeName>
        <fullName evidence="14">Hydroxymethylpyrimidine kinase</fullName>
    </alternativeName>
    <alternativeName>
        <fullName evidence="15">Hydroxymethylpyrimidine phosphate kinase</fullName>
    </alternativeName>
</protein>
<dbReference type="Pfam" id="PF08543">
    <property type="entry name" value="Phos_pyr_kin"/>
    <property type="match status" value="1"/>
</dbReference>
<evidence type="ECO:0000313" key="17">
    <source>
        <dbReference type="EMBL" id="SJZ47359.1"/>
    </source>
</evidence>
<accession>A0A1T4KY46</accession>
<keyword evidence="11" id="KW-0067">ATP-binding</keyword>
<dbReference type="RefSeq" id="WP_078755674.1">
    <property type="nucleotide sequence ID" value="NZ_FUWO01000006.1"/>
</dbReference>
<reference evidence="18" key="1">
    <citation type="submission" date="2017-02" db="EMBL/GenBank/DDBJ databases">
        <authorList>
            <person name="Varghese N."/>
            <person name="Submissions S."/>
        </authorList>
    </citation>
    <scope>NUCLEOTIDE SEQUENCE [LARGE SCALE GENOMIC DNA]</scope>
    <source>
        <strain evidence="18">DSM 15739</strain>
    </source>
</reference>
<dbReference type="GO" id="GO:0008972">
    <property type="term" value="F:phosphomethylpyrimidine kinase activity"/>
    <property type="evidence" value="ECO:0007669"/>
    <property type="project" value="UniProtKB-EC"/>
</dbReference>
<evidence type="ECO:0000256" key="12">
    <source>
        <dbReference type="ARBA" id="ARBA00022977"/>
    </source>
</evidence>
<dbReference type="NCBIfam" id="TIGR00097">
    <property type="entry name" value="HMP-P_kinase"/>
    <property type="match status" value="1"/>
</dbReference>
<evidence type="ECO:0000256" key="7">
    <source>
        <dbReference type="ARBA" id="ARBA00019161"/>
    </source>
</evidence>
<evidence type="ECO:0000256" key="8">
    <source>
        <dbReference type="ARBA" id="ARBA00022679"/>
    </source>
</evidence>
<keyword evidence="12" id="KW-0784">Thiamine biosynthesis</keyword>
<comment type="catalytic activity">
    <reaction evidence="2">
        <text>4-amino-2-methyl-5-(phosphooxymethyl)pyrimidine + ATP = 4-amino-2-methyl-5-(diphosphooxymethyl)pyrimidine + ADP</text>
        <dbReference type="Rhea" id="RHEA:19893"/>
        <dbReference type="ChEBI" id="CHEBI:30616"/>
        <dbReference type="ChEBI" id="CHEBI:57841"/>
        <dbReference type="ChEBI" id="CHEBI:58354"/>
        <dbReference type="ChEBI" id="CHEBI:456216"/>
        <dbReference type="EC" id="2.7.4.7"/>
    </reaction>
</comment>
<evidence type="ECO:0000256" key="3">
    <source>
        <dbReference type="ARBA" id="ARBA00004769"/>
    </source>
</evidence>
<dbReference type="SUPFAM" id="SSF53613">
    <property type="entry name" value="Ribokinase-like"/>
    <property type="match status" value="1"/>
</dbReference>